<dbReference type="NCBIfam" id="NF004283">
    <property type="entry name" value="PRK05692.1"/>
    <property type="match status" value="1"/>
</dbReference>
<dbReference type="InterPro" id="IPR013785">
    <property type="entry name" value="Aldolase_TIM"/>
</dbReference>
<dbReference type="PANTHER" id="PTHR42738:SF7">
    <property type="entry name" value="HYDROXYMETHYLGLUTARYL-COA LYASE"/>
    <property type="match status" value="1"/>
</dbReference>
<evidence type="ECO:0000256" key="2">
    <source>
        <dbReference type="ARBA" id="ARBA00022723"/>
    </source>
</evidence>
<dbReference type="SUPFAM" id="SSF51569">
    <property type="entry name" value="Aldolase"/>
    <property type="match status" value="1"/>
</dbReference>
<dbReference type="CDD" id="cd07938">
    <property type="entry name" value="DRE_TIM_HMGL"/>
    <property type="match status" value="1"/>
</dbReference>
<keyword evidence="2" id="KW-0479">Metal-binding</keyword>
<comment type="similarity">
    <text evidence="1">Belongs to the HMG-CoA lyase family.</text>
</comment>
<dbReference type="GO" id="GO:0046951">
    <property type="term" value="P:ketone body biosynthetic process"/>
    <property type="evidence" value="ECO:0007669"/>
    <property type="project" value="TreeGrafter"/>
</dbReference>
<dbReference type="GO" id="GO:0006552">
    <property type="term" value="P:L-leucine catabolic process"/>
    <property type="evidence" value="ECO:0007669"/>
    <property type="project" value="TreeGrafter"/>
</dbReference>
<dbReference type="PROSITE" id="PS50991">
    <property type="entry name" value="PYR_CT"/>
    <property type="match status" value="1"/>
</dbReference>
<dbReference type="EMBL" id="CP049056">
    <property type="protein sequence ID" value="QIE54943.1"/>
    <property type="molecule type" value="Genomic_DNA"/>
</dbReference>
<protein>
    <submittedName>
        <fullName evidence="5">Hydroxymethylglutaryl-CoA lyase</fullName>
    </submittedName>
</protein>
<feature type="domain" description="Pyruvate carboxyltransferase" evidence="4">
    <location>
        <begin position="4"/>
        <end position="275"/>
    </location>
</feature>
<evidence type="ECO:0000313" key="5">
    <source>
        <dbReference type="EMBL" id="QIE54943.1"/>
    </source>
</evidence>
<keyword evidence="3 5" id="KW-0456">Lyase</keyword>
<name>A0A7L5BV51_9RHOB</name>
<dbReference type="InterPro" id="IPR043594">
    <property type="entry name" value="HMGL"/>
</dbReference>
<reference evidence="5 6" key="1">
    <citation type="submission" date="2020-02" db="EMBL/GenBank/DDBJ databases">
        <title>complete genome sequence of Rhodobacteraceae bacterium.</title>
        <authorList>
            <person name="Park J."/>
            <person name="Kim Y.-S."/>
            <person name="Kim K.-H."/>
        </authorList>
    </citation>
    <scope>NUCLEOTIDE SEQUENCE [LARGE SCALE GENOMIC DNA]</scope>
    <source>
        <strain evidence="5 6">RR4-56</strain>
    </source>
</reference>
<gene>
    <name evidence="5" type="ORF">G5B40_05445</name>
</gene>
<evidence type="ECO:0000256" key="1">
    <source>
        <dbReference type="ARBA" id="ARBA00009405"/>
    </source>
</evidence>
<organism evidence="5 6">
    <name type="scientific">Pikeienuella piscinae</name>
    <dbReference type="NCBI Taxonomy" id="2748098"/>
    <lineage>
        <taxon>Bacteria</taxon>
        <taxon>Pseudomonadati</taxon>
        <taxon>Pseudomonadota</taxon>
        <taxon>Alphaproteobacteria</taxon>
        <taxon>Rhodobacterales</taxon>
        <taxon>Paracoccaceae</taxon>
        <taxon>Pikeienuella</taxon>
    </lineage>
</organism>
<dbReference type="GO" id="GO:0004419">
    <property type="term" value="F:hydroxymethylglutaryl-CoA lyase activity"/>
    <property type="evidence" value="ECO:0007669"/>
    <property type="project" value="TreeGrafter"/>
</dbReference>
<dbReference type="Pfam" id="PF00682">
    <property type="entry name" value="HMGL-like"/>
    <property type="match status" value="1"/>
</dbReference>
<evidence type="ECO:0000259" key="4">
    <source>
        <dbReference type="PROSITE" id="PS50991"/>
    </source>
</evidence>
<evidence type="ECO:0000256" key="3">
    <source>
        <dbReference type="ARBA" id="ARBA00023239"/>
    </source>
</evidence>
<proteinExistence type="inferred from homology"/>
<dbReference type="AlphaFoldDB" id="A0A7L5BV51"/>
<dbReference type="Proteomes" id="UP000503336">
    <property type="component" value="Chromosome"/>
</dbReference>
<dbReference type="RefSeq" id="WP_165096017.1">
    <property type="nucleotide sequence ID" value="NZ_CP049056.1"/>
</dbReference>
<dbReference type="PANTHER" id="PTHR42738">
    <property type="entry name" value="HYDROXYMETHYLGLUTARYL-COA LYASE"/>
    <property type="match status" value="1"/>
</dbReference>
<evidence type="ECO:0000313" key="6">
    <source>
        <dbReference type="Proteomes" id="UP000503336"/>
    </source>
</evidence>
<dbReference type="KEGG" id="hdh:G5B40_05445"/>
<keyword evidence="6" id="KW-1185">Reference proteome</keyword>
<sequence>MPEVEIVEVGPRDGLQNIATFVPTETKVEFIRRLIDAGFKRMELGSFVSPSAIPQMRDMEEVIAALGPLPDDVRGMVLTPNLKGFQRAVAAGLENPIFVLSMSESHNQSNVRRSVDASIKDLAATLETMDPDRKLNVRVGLATCFHCPFEGVMEESVILKTIERIVSLRSGMDYTISDTTGMATPAHVRSLAEKCIAAFGDDASFGFHGHDTAGFGVANILAAREAGVTSFDTAAAGLGGCPFAPGATGNIPSEDIVYLFERLGVSTGIDLEKLLAAGVMITDASGAKIASHTQAIPRARLFADLNGTPPRDAQAN</sequence>
<dbReference type="GO" id="GO:0046872">
    <property type="term" value="F:metal ion binding"/>
    <property type="evidence" value="ECO:0007669"/>
    <property type="project" value="UniProtKB-KW"/>
</dbReference>
<dbReference type="Gene3D" id="3.20.20.70">
    <property type="entry name" value="Aldolase class I"/>
    <property type="match status" value="1"/>
</dbReference>
<accession>A0A7L5BV51</accession>
<dbReference type="InterPro" id="IPR000891">
    <property type="entry name" value="PYR_CT"/>
</dbReference>